<dbReference type="NCBIfam" id="NF033788">
    <property type="entry name" value="HTH_metalloreg"/>
    <property type="match status" value="1"/>
</dbReference>
<dbReference type="Gene3D" id="1.10.10.10">
    <property type="entry name" value="Winged helix-like DNA-binding domain superfamily/Winged helix DNA-binding domain"/>
    <property type="match status" value="1"/>
</dbReference>
<dbReference type="InterPro" id="IPR036390">
    <property type="entry name" value="WH_DNA-bd_sf"/>
</dbReference>
<evidence type="ECO:0000313" key="6">
    <source>
        <dbReference type="Proteomes" id="UP000663505"/>
    </source>
</evidence>
<dbReference type="Pfam" id="PF01022">
    <property type="entry name" value="HTH_5"/>
    <property type="match status" value="1"/>
</dbReference>
<keyword evidence="1" id="KW-0805">Transcription regulation</keyword>
<evidence type="ECO:0000256" key="1">
    <source>
        <dbReference type="ARBA" id="ARBA00023015"/>
    </source>
</evidence>
<dbReference type="AlphaFoldDB" id="A0A9X7Z8U6"/>
<dbReference type="InterPro" id="IPR011991">
    <property type="entry name" value="ArsR-like_HTH"/>
</dbReference>
<evidence type="ECO:0000256" key="2">
    <source>
        <dbReference type="ARBA" id="ARBA00023125"/>
    </source>
</evidence>
<dbReference type="InterPro" id="IPR051081">
    <property type="entry name" value="HTH_MetalResp_TranReg"/>
</dbReference>
<dbReference type="RefSeq" id="WP_206657961.1">
    <property type="nucleotide sequence ID" value="NZ_CP071182.1"/>
</dbReference>
<reference evidence="5 6" key="1">
    <citation type="submission" date="2021-02" db="EMBL/GenBank/DDBJ databases">
        <title>Alicyclobacillus curvatus sp. nov. and Alicyclobacillus mengziensis sp. nov., two acidophilic bacteria isolated from acid mine drainage.</title>
        <authorList>
            <person name="Huang Y."/>
        </authorList>
    </citation>
    <scope>NUCLEOTIDE SEQUENCE [LARGE SCALE GENOMIC DNA]</scope>
    <source>
        <strain evidence="5 6">S30H14</strain>
    </source>
</reference>
<dbReference type="InterPro" id="IPR036388">
    <property type="entry name" value="WH-like_DNA-bd_sf"/>
</dbReference>
<proteinExistence type="predicted"/>
<dbReference type="GO" id="GO:0003677">
    <property type="term" value="F:DNA binding"/>
    <property type="evidence" value="ECO:0007669"/>
    <property type="project" value="UniProtKB-KW"/>
</dbReference>
<dbReference type="KEGG" id="afx:JZ786_06585"/>
<feature type="domain" description="HTH arsR-type" evidence="4">
    <location>
        <begin position="10"/>
        <end position="121"/>
    </location>
</feature>
<organism evidence="5 6">
    <name type="scientific">Alicyclobacillus mengziensis</name>
    <dbReference type="NCBI Taxonomy" id="2931921"/>
    <lineage>
        <taxon>Bacteria</taxon>
        <taxon>Bacillati</taxon>
        <taxon>Bacillota</taxon>
        <taxon>Bacilli</taxon>
        <taxon>Bacillales</taxon>
        <taxon>Alicyclobacillaceae</taxon>
        <taxon>Alicyclobacillus</taxon>
    </lineage>
</organism>
<dbReference type="PANTHER" id="PTHR33154">
    <property type="entry name" value="TRANSCRIPTIONAL REGULATOR, ARSR FAMILY"/>
    <property type="match status" value="1"/>
</dbReference>
<dbReference type="CDD" id="cd00090">
    <property type="entry name" value="HTH_ARSR"/>
    <property type="match status" value="1"/>
</dbReference>
<keyword evidence="3" id="KW-0804">Transcription</keyword>
<dbReference type="GO" id="GO:0003700">
    <property type="term" value="F:DNA-binding transcription factor activity"/>
    <property type="evidence" value="ECO:0007669"/>
    <property type="project" value="InterPro"/>
</dbReference>
<dbReference type="Proteomes" id="UP000663505">
    <property type="component" value="Chromosome"/>
</dbReference>
<sequence>MVDDTQPLDLQIQRPIELSGLLKVLAEPVRLRMLRLLSGQESLCCRLVPTGVESEEQDVRIYGLCVQDLVAHLGLPQSTVSHHLNVLKNAGLVRSIKQGVWVFYFRDEETVSALKRAIYSM</sequence>
<dbReference type="InterPro" id="IPR001845">
    <property type="entry name" value="HTH_ArsR_DNA-bd_dom"/>
</dbReference>
<dbReference type="SMART" id="SM00418">
    <property type="entry name" value="HTH_ARSR"/>
    <property type="match status" value="1"/>
</dbReference>
<dbReference type="EMBL" id="CP071182">
    <property type="protein sequence ID" value="QSO48631.1"/>
    <property type="molecule type" value="Genomic_DNA"/>
</dbReference>
<evidence type="ECO:0000256" key="3">
    <source>
        <dbReference type="ARBA" id="ARBA00023163"/>
    </source>
</evidence>
<dbReference type="SUPFAM" id="SSF46785">
    <property type="entry name" value="Winged helix' DNA-binding domain"/>
    <property type="match status" value="1"/>
</dbReference>
<protein>
    <submittedName>
        <fullName evidence="5">Metalloregulator ArsR/SmtB family transcription factor</fullName>
    </submittedName>
</protein>
<dbReference type="PROSITE" id="PS50987">
    <property type="entry name" value="HTH_ARSR_2"/>
    <property type="match status" value="1"/>
</dbReference>
<name>A0A9X7Z8U6_9BACL</name>
<gene>
    <name evidence="5" type="ORF">JZ786_06585</name>
</gene>
<evidence type="ECO:0000313" key="5">
    <source>
        <dbReference type="EMBL" id="QSO48631.1"/>
    </source>
</evidence>
<evidence type="ECO:0000259" key="4">
    <source>
        <dbReference type="PROSITE" id="PS50987"/>
    </source>
</evidence>
<dbReference type="PANTHER" id="PTHR33154:SF33">
    <property type="entry name" value="TRANSCRIPTIONAL REPRESSOR SDPR"/>
    <property type="match status" value="1"/>
</dbReference>
<keyword evidence="2" id="KW-0238">DNA-binding</keyword>
<accession>A0A9X7Z8U6</accession>
<keyword evidence="6" id="KW-1185">Reference proteome</keyword>